<evidence type="ECO:0000313" key="2">
    <source>
        <dbReference type="Proteomes" id="UP000027725"/>
    </source>
</evidence>
<reference evidence="1 2" key="1">
    <citation type="submission" date="2014-03" db="EMBL/GenBank/DDBJ databases">
        <title>The draft genome sequence of Thioclava dalianensis DLFJ1-1.</title>
        <authorList>
            <person name="Lai Q."/>
            <person name="Shao Z."/>
        </authorList>
    </citation>
    <scope>NUCLEOTIDE SEQUENCE [LARGE SCALE GENOMIC DNA]</scope>
    <source>
        <strain evidence="1 2">DLFJ1-1</strain>
    </source>
</reference>
<evidence type="ECO:0008006" key="3">
    <source>
        <dbReference type="Google" id="ProtNLM"/>
    </source>
</evidence>
<dbReference type="EMBL" id="JHEH01000010">
    <property type="protein sequence ID" value="KEP69869.1"/>
    <property type="molecule type" value="Genomic_DNA"/>
</dbReference>
<gene>
    <name evidence="1" type="ORF">DL1_02050</name>
</gene>
<evidence type="ECO:0000313" key="1">
    <source>
        <dbReference type="EMBL" id="KEP69869.1"/>
    </source>
</evidence>
<accession>A0A074TDV2</accession>
<dbReference type="OrthoDB" id="7705857at2"/>
<dbReference type="AlphaFoldDB" id="A0A074TDV2"/>
<dbReference type="RefSeq" id="WP_038065662.1">
    <property type="nucleotide sequence ID" value="NZ_FOVB01000001.1"/>
</dbReference>
<name>A0A074TDV2_9RHOB</name>
<sequence>MRVIVHPGLHKTGTSTLQVSLRAARDQFPDWHIALPEDIPGLSRAAAYFSREGDPLQIGYFQSAVAEWLDGLEPRPDRAPLRGIVISNERMAGVMPGAAPHVTGYHAAPALLGAMAQVLRAHFGAKLDLHVMLAIRARPGWLDSLHWQLVRTEGLAEPGTAFRKRMAGFDIAPTLGAIRAAIAPAQLHVPRQEEMAGLAQGPLTPLFDLMELPPERRAKVALSKPQNDRPRHVDCAALCDALAAINARGLAPDEAEAQRRELLRAAWRENARHEKALKDDR</sequence>
<dbReference type="eggNOG" id="ENOG5032H5Z">
    <property type="taxonomic scope" value="Bacteria"/>
</dbReference>
<protein>
    <recommendedName>
        <fullName evidence="3">Sulfotransferase family protein</fullName>
    </recommendedName>
</protein>
<dbReference type="STRING" id="1185766.SAMN05216224_101689"/>
<comment type="caution">
    <text evidence="1">The sequence shown here is derived from an EMBL/GenBank/DDBJ whole genome shotgun (WGS) entry which is preliminary data.</text>
</comment>
<dbReference type="Proteomes" id="UP000027725">
    <property type="component" value="Unassembled WGS sequence"/>
</dbReference>
<organism evidence="1 2">
    <name type="scientific">Thioclava dalianensis</name>
    <dbReference type="NCBI Taxonomy" id="1185766"/>
    <lineage>
        <taxon>Bacteria</taxon>
        <taxon>Pseudomonadati</taxon>
        <taxon>Pseudomonadota</taxon>
        <taxon>Alphaproteobacteria</taxon>
        <taxon>Rhodobacterales</taxon>
        <taxon>Paracoccaceae</taxon>
        <taxon>Thioclava</taxon>
    </lineage>
</organism>
<keyword evidence="2" id="KW-1185">Reference proteome</keyword>
<proteinExistence type="predicted"/>